<protein>
    <submittedName>
        <fullName evidence="3">Uncharacterized protein</fullName>
    </submittedName>
</protein>
<evidence type="ECO:0000313" key="4">
    <source>
        <dbReference type="Proteomes" id="UP000237144"/>
    </source>
</evidence>
<comment type="caution">
    <text evidence="3">The sequence shown here is derived from an EMBL/GenBank/DDBJ whole genome shotgun (WGS) entry which is preliminary data.</text>
</comment>
<feature type="region of interest" description="Disordered" evidence="1">
    <location>
        <begin position="109"/>
        <end position="136"/>
    </location>
</feature>
<evidence type="ECO:0000256" key="2">
    <source>
        <dbReference type="SAM" id="SignalP"/>
    </source>
</evidence>
<sequence>MQLAHVSLLVSFASLATAASLNISISLPIKQCGEVDVNPFCGEPPCTISLRPSNDTSAELDGDVIVSDGAVGYSTFPEPEGSNLTFWIVDNSGQSNHSEPFVVQSGDSACLASRNGSDSTPPSSGNGNGKSSTASHATGGTSALFAGAAAAGLGLVFVI</sequence>
<reference evidence="3 4" key="1">
    <citation type="journal article" date="2018" name="Front. Microbiol.">
        <title>Prospects for Fungal Bioremediation of Acidic Radioactive Waste Sites: Characterization and Genome Sequence of Rhodotorula taiwanensis MD1149.</title>
        <authorList>
            <person name="Tkavc R."/>
            <person name="Matrosova V.Y."/>
            <person name="Grichenko O.E."/>
            <person name="Gostincar C."/>
            <person name="Volpe R.P."/>
            <person name="Klimenkova P."/>
            <person name="Gaidamakova E.K."/>
            <person name="Zhou C.E."/>
            <person name="Stewart B.J."/>
            <person name="Lyman M.G."/>
            <person name="Malfatti S.A."/>
            <person name="Rubinfeld B."/>
            <person name="Courtot M."/>
            <person name="Singh J."/>
            <person name="Dalgard C.L."/>
            <person name="Hamilton T."/>
            <person name="Frey K.G."/>
            <person name="Gunde-Cimerman N."/>
            <person name="Dugan L."/>
            <person name="Daly M.J."/>
        </authorList>
    </citation>
    <scope>NUCLEOTIDE SEQUENCE [LARGE SCALE GENOMIC DNA]</scope>
    <source>
        <strain evidence="3 4">MD1149</strain>
    </source>
</reference>
<dbReference type="STRING" id="741276.A0A2S5BEG6"/>
<keyword evidence="2" id="KW-0732">Signal</keyword>
<feature type="signal peptide" evidence="2">
    <location>
        <begin position="1"/>
        <end position="18"/>
    </location>
</feature>
<feature type="compositionally biased region" description="Low complexity" evidence="1">
    <location>
        <begin position="116"/>
        <end position="136"/>
    </location>
</feature>
<evidence type="ECO:0000313" key="3">
    <source>
        <dbReference type="EMBL" id="POY75157.1"/>
    </source>
</evidence>
<dbReference type="AlphaFoldDB" id="A0A2S5BEG6"/>
<evidence type="ECO:0000256" key="1">
    <source>
        <dbReference type="SAM" id="MobiDB-lite"/>
    </source>
</evidence>
<organism evidence="3 4">
    <name type="scientific">Rhodotorula taiwanensis</name>
    <dbReference type="NCBI Taxonomy" id="741276"/>
    <lineage>
        <taxon>Eukaryota</taxon>
        <taxon>Fungi</taxon>
        <taxon>Dikarya</taxon>
        <taxon>Basidiomycota</taxon>
        <taxon>Pucciniomycotina</taxon>
        <taxon>Microbotryomycetes</taxon>
        <taxon>Sporidiobolales</taxon>
        <taxon>Sporidiobolaceae</taxon>
        <taxon>Rhodotorula</taxon>
    </lineage>
</organism>
<gene>
    <name evidence="3" type="ORF">BMF94_1789</name>
</gene>
<feature type="chain" id="PRO_5015676441" evidence="2">
    <location>
        <begin position="19"/>
        <end position="159"/>
    </location>
</feature>
<accession>A0A2S5BEG6</accession>
<dbReference type="Proteomes" id="UP000237144">
    <property type="component" value="Unassembled WGS sequence"/>
</dbReference>
<name>A0A2S5BEG6_9BASI</name>
<keyword evidence="4" id="KW-1185">Reference proteome</keyword>
<dbReference type="EMBL" id="PJQD01000019">
    <property type="protein sequence ID" value="POY75157.1"/>
    <property type="molecule type" value="Genomic_DNA"/>
</dbReference>
<proteinExistence type="predicted"/>